<keyword evidence="1" id="KW-0812">Transmembrane</keyword>
<comment type="caution">
    <text evidence="2">The sequence shown here is derived from an EMBL/GenBank/DDBJ whole genome shotgun (WGS) entry which is preliminary data.</text>
</comment>
<sequence length="188" mass="19414">MMSADYPKIAASPPEPRLRHGTLLAAFAAGGAAVLTVSLLFLPTTNESTPVWPALGLFGVACLLGTVLLGLSAGSARSPRNLRDRVATMTGVVAILAVLGMLAFKLFMPTADQTVTVQFSDPTGRIVLEYCPTLPGSFAGLARPADVAGTAATVPVRVTADICGNPEFTDGIWLYLQRSGVTLGVAGQ</sequence>
<feature type="transmembrane region" description="Helical" evidence="1">
    <location>
        <begin position="54"/>
        <end position="74"/>
    </location>
</feature>
<feature type="transmembrane region" description="Helical" evidence="1">
    <location>
        <begin position="21"/>
        <end position="42"/>
    </location>
</feature>
<keyword evidence="1" id="KW-0472">Membrane</keyword>
<dbReference type="RefSeq" id="WP_134174814.1">
    <property type="nucleotide sequence ID" value="NZ_SODI01000001.1"/>
</dbReference>
<evidence type="ECO:0000313" key="3">
    <source>
        <dbReference type="Proteomes" id="UP000298218"/>
    </source>
</evidence>
<organism evidence="2 3">
    <name type="scientific">Cryobacterium psychrophilum</name>
    <dbReference type="NCBI Taxonomy" id="41988"/>
    <lineage>
        <taxon>Bacteria</taxon>
        <taxon>Bacillati</taxon>
        <taxon>Actinomycetota</taxon>
        <taxon>Actinomycetes</taxon>
        <taxon>Micrococcales</taxon>
        <taxon>Microbacteriaceae</taxon>
        <taxon>Cryobacterium</taxon>
    </lineage>
</organism>
<reference evidence="2 3" key="1">
    <citation type="submission" date="2019-03" db="EMBL/GenBank/DDBJ databases">
        <title>Genomics of glacier-inhabiting Cryobacterium strains.</title>
        <authorList>
            <person name="Liu Q."/>
            <person name="Xin Y.-H."/>
        </authorList>
    </citation>
    <scope>NUCLEOTIDE SEQUENCE [LARGE SCALE GENOMIC DNA]</scope>
    <source>
        <strain evidence="2 3">CGMCC 1.4292</strain>
    </source>
</reference>
<evidence type="ECO:0000256" key="1">
    <source>
        <dbReference type="SAM" id="Phobius"/>
    </source>
</evidence>
<dbReference type="OrthoDB" id="5113563at2"/>
<dbReference type="EMBL" id="SOHQ01000025">
    <property type="protein sequence ID" value="TFD79318.1"/>
    <property type="molecule type" value="Genomic_DNA"/>
</dbReference>
<feature type="transmembrane region" description="Helical" evidence="1">
    <location>
        <begin position="86"/>
        <end position="108"/>
    </location>
</feature>
<name>A0A4Y8KN07_9MICO</name>
<dbReference type="AlphaFoldDB" id="A0A4Y8KN07"/>
<accession>A0A4Y8KN07</accession>
<keyword evidence="3" id="KW-1185">Reference proteome</keyword>
<dbReference type="Proteomes" id="UP000298218">
    <property type="component" value="Unassembled WGS sequence"/>
</dbReference>
<protein>
    <submittedName>
        <fullName evidence="2">Uncharacterized protein</fullName>
    </submittedName>
</protein>
<proteinExistence type="predicted"/>
<evidence type="ECO:0000313" key="2">
    <source>
        <dbReference type="EMBL" id="TFD79318.1"/>
    </source>
</evidence>
<keyword evidence="1" id="KW-1133">Transmembrane helix</keyword>
<gene>
    <name evidence="2" type="ORF">E3T53_07815</name>
</gene>